<evidence type="ECO:0000256" key="2">
    <source>
        <dbReference type="SAM" id="MobiDB-lite"/>
    </source>
</evidence>
<comment type="caution">
    <text evidence="4">The sequence shown here is derived from an EMBL/GenBank/DDBJ whole genome shotgun (WGS) entry which is preliminary data.</text>
</comment>
<keyword evidence="1" id="KW-0963">Cytoplasm</keyword>
<dbReference type="PANTHER" id="PTHR22947:SF15">
    <property type="entry name" value="MAJOR SPERM PROTEIN"/>
    <property type="match status" value="1"/>
</dbReference>
<dbReference type="InterPro" id="IPR000535">
    <property type="entry name" value="MSP_dom"/>
</dbReference>
<organism evidence="4 5">
    <name type="scientific">Caenorhabditis bovis</name>
    <dbReference type="NCBI Taxonomy" id="2654633"/>
    <lineage>
        <taxon>Eukaryota</taxon>
        <taxon>Metazoa</taxon>
        <taxon>Ecdysozoa</taxon>
        <taxon>Nematoda</taxon>
        <taxon>Chromadorea</taxon>
        <taxon>Rhabditida</taxon>
        <taxon>Rhabditina</taxon>
        <taxon>Rhabditomorpha</taxon>
        <taxon>Rhabditoidea</taxon>
        <taxon>Rhabditidae</taxon>
        <taxon>Peloderinae</taxon>
        <taxon>Caenorhabditis</taxon>
    </lineage>
</organism>
<dbReference type="InterPro" id="IPR051774">
    <property type="entry name" value="Sperm-specific_class_P"/>
</dbReference>
<dbReference type="OrthoDB" id="5822639at2759"/>
<dbReference type="EMBL" id="CADEPM010000006">
    <property type="protein sequence ID" value="CAB3407948.1"/>
    <property type="molecule type" value="Genomic_DNA"/>
</dbReference>
<keyword evidence="1" id="KW-0206">Cytoskeleton</keyword>
<name>A0A8S1F2Z0_9PELO</name>
<dbReference type="Pfam" id="PF00635">
    <property type="entry name" value="Motile_Sperm"/>
    <property type="match status" value="1"/>
</dbReference>
<dbReference type="PROSITE" id="PS50202">
    <property type="entry name" value="MSP"/>
    <property type="match status" value="1"/>
</dbReference>
<evidence type="ECO:0000313" key="4">
    <source>
        <dbReference type="EMBL" id="CAB3407948.1"/>
    </source>
</evidence>
<dbReference type="Gene3D" id="2.60.40.10">
    <property type="entry name" value="Immunoglobulins"/>
    <property type="match status" value="1"/>
</dbReference>
<dbReference type="PANTHER" id="PTHR22947">
    <property type="entry name" value="MAJOR SPERM PROTEIN"/>
    <property type="match status" value="1"/>
</dbReference>
<dbReference type="SUPFAM" id="SSF49354">
    <property type="entry name" value="PapD-like"/>
    <property type="match status" value="1"/>
</dbReference>
<evidence type="ECO:0000313" key="5">
    <source>
        <dbReference type="Proteomes" id="UP000494206"/>
    </source>
</evidence>
<dbReference type="Proteomes" id="UP000494206">
    <property type="component" value="Unassembled WGS sequence"/>
</dbReference>
<dbReference type="InterPro" id="IPR013783">
    <property type="entry name" value="Ig-like_fold"/>
</dbReference>
<accession>A0A8S1F2Z0</accession>
<gene>
    <name evidence="4" type="ORF">CBOVIS_LOCUS9795</name>
</gene>
<dbReference type="AlphaFoldDB" id="A0A8S1F2Z0"/>
<dbReference type="InterPro" id="IPR008962">
    <property type="entry name" value="PapD-like_sf"/>
</dbReference>
<proteinExistence type="predicted"/>
<keyword evidence="5" id="KW-1185">Reference proteome</keyword>
<comment type="function">
    <text evidence="1">Central component in molecular interactions underlying sperm crawling. Forms an extensive filament system that extends from sperm villipoda, along the leading edge of the pseudopod.</text>
</comment>
<feature type="domain" description="MSP" evidence="3">
    <location>
        <begin position="71"/>
        <end position="194"/>
    </location>
</feature>
<reference evidence="4 5" key="1">
    <citation type="submission" date="2020-04" db="EMBL/GenBank/DDBJ databases">
        <authorList>
            <person name="Laetsch R D."/>
            <person name="Stevens L."/>
            <person name="Kumar S."/>
            <person name="Blaxter L. M."/>
        </authorList>
    </citation>
    <scope>NUCLEOTIDE SEQUENCE [LARGE SCALE GENOMIC DNA]</scope>
</reference>
<sequence length="215" mass="24476">MSDSIKDNEVKEKEVKESKEKESKEKETKEKAPKSNQDFEEKSQEPSDNRKQQALISVYSDSQISEINDVQISVDPEEAKFPAAGGGKSDHMIVNYTKNRLILKAKCNNNIAYRVDPVYQVVEPMKCKNLRITRLPGSSLNTKPERVLIEYAETEDADVDPKTFYKVHEYSVNAPINQHFSQKNASNKFPYLKIALTVMKETASGTKEMASKVYF</sequence>
<protein>
    <recommendedName>
        <fullName evidence="1">Major sperm protein</fullName>
    </recommendedName>
</protein>
<evidence type="ECO:0000259" key="3">
    <source>
        <dbReference type="PROSITE" id="PS50202"/>
    </source>
</evidence>
<evidence type="ECO:0000256" key="1">
    <source>
        <dbReference type="RuleBase" id="RU003425"/>
    </source>
</evidence>
<feature type="region of interest" description="Disordered" evidence="2">
    <location>
        <begin position="1"/>
        <end position="51"/>
    </location>
</feature>